<gene>
    <name evidence="2" type="ORF">GCM10010521_40820</name>
</gene>
<protein>
    <submittedName>
        <fullName evidence="2">Uncharacterized protein</fullName>
    </submittedName>
</protein>
<keyword evidence="3" id="KW-1185">Reference proteome</keyword>
<sequence length="97" mass="10096">MKSGALSDPQVTVTAPIRAARTATRVTPLLSVAEEGTSASIGLLLRGWGQGPWARGFRTTVTVVPDRTHSPRTEASPEPWTTVAEPATHPGDAAAVP</sequence>
<comment type="caution">
    <text evidence="2">The sequence shown here is derived from an EMBL/GenBank/DDBJ whole genome shotgun (WGS) entry which is preliminary data.</text>
</comment>
<organism evidence="2 3">
    <name type="scientific">Streptomyces rameus</name>
    <dbReference type="NCBI Taxonomy" id="68261"/>
    <lineage>
        <taxon>Bacteria</taxon>
        <taxon>Bacillati</taxon>
        <taxon>Actinomycetota</taxon>
        <taxon>Actinomycetes</taxon>
        <taxon>Kitasatosporales</taxon>
        <taxon>Streptomycetaceae</taxon>
        <taxon>Streptomyces</taxon>
    </lineage>
</organism>
<reference evidence="3" key="1">
    <citation type="journal article" date="2019" name="Int. J. Syst. Evol. Microbiol.">
        <title>The Global Catalogue of Microorganisms (GCM) 10K type strain sequencing project: providing services to taxonomists for standard genome sequencing and annotation.</title>
        <authorList>
            <consortium name="The Broad Institute Genomics Platform"/>
            <consortium name="The Broad Institute Genome Sequencing Center for Infectious Disease"/>
            <person name="Wu L."/>
            <person name="Ma J."/>
        </authorList>
    </citation>
    <scope>NUCLEOTIDE SEQUENCE [LARGE SCALE GENOMIC DNA]</scope>
    <source>
        <strain evidence="3">JCM 11574</strain>
    </source>
</reference>
<proteinExistence type="predicted"/>
<dbReference type="EMBL" id="BAAAVM010000055">
    <property type="protein sequence ID" value="GAA3149263.1"/>
    <property type="molecule type" value="Genomic_DNA"/>
</dbReference>
<feature type="region of interest" description="Disordered" evidence="1">
    <location>
        <begin position="65"/>
        <end position="97"/>
    </location>
</feature>
<evidence type="ECO:0000313" key="3">
    <source>
        <dbReference type="Proteomes" id="UP001500893"/>
    </source>
</evidence>
<evidence type="ECO:0000256" key="1">
    <source>
        <dbReference type="SAM" id="MobiDB-lite"/>
    </source>
</evidence>
<evidence type="ECO:0000313" key="2">
    <source>
        <dbReference type="EMBL" id="GAA3149263.1"/>
    </source>
</evidence>
<dbReference type="Proteomes" id="UP001500893">
    <property type="component" value="Unassembled WGS sequence"/>
</dbReference>
<name>A0ABP6NN22_9ACTN</name>
<accession>A0ABP6NN22</accession>